<dbReference type="EMBL" id="HBFQ01009231">
    <property type="protein sequence ID" value="CAD8832130.1"/>
    <property type="molecule type" value="Transcribed_RNA"/>
</dbReference>
<gene>
    <name evidence="1" type="ORF">NSCI0253_LOCUS6477</name>
</gene>
<evidence type="ECO:0000313" key="1">
    <source>
        <dbReference type="EMBL" id="CAD8832130.1"/>
    </source>
</evidence>
<name>A0A7S0ZTJ1_NOCSC</name>
<protein>
    <submittedName>
        <fullName evidence="1">Uncharacterized protein</fullName>
    </submittedName>
</protein>
<reference evidence="1" key="1">
    <citation type="submission" date="2021-01" db="EMBL/GenBank/DDBJ databases">
        <authorList>
            <person name="Corre E."/>
            <person name="Pelletier E."/>
            <person name="Niang G."/>
            <person name="Scheremetjew M."/>
            <person name="Finn R."/>
            <person name="Kale V."/>
            <person name="Holt S."/>
            <person name="Cochrane G."/>
            <person name="Meng A."/>
            <person name="Brown T."/>
            <person name="Cohen L."/>
        </authorList>
    </citation>
    <scope>NUCLEOTIDE SEQUENCE</scope>
</reference>
<sequence length="146" mass="15946">MAVSSAERHLRDRMRCVGVEAPNSSDDAVVWRRCVADLCAEYLRGSSVPEVEGGLASVSDLPKSQELHVAALNGTVEMYRRANFDLRCELDFAVRREALLQETANADPVVNLRSLDDFVVCLKKVDRACAEASSSLEPSSLTAFNG</sequence>
<dbReference type="AlphaFoldDB" id="A0A7S0ZTJ1"/>
<proteinExistence type="predicted"/>
<accession>A0A7S0ZTJ1</accession>
<organism evidence="1">
    <name type="scientific">Noctiluca scintillans</name>
    <name type="common">Sea sparkle</name>
    <name type="synonym">Red tide dinoflagellate</name>
    <dbReference type="NCBI Taxonomy" id="2966"/>
    <lineage>
        <taxon>Eukaryota</taxon>
        <taxon>Sar</taxon>
        <taxon>Alveolata</taxon>
        <taxon>Dinophyceae</taxon>
        <taxon>Noctilucales</taxon>
        <taxon>Noctilucaceae</taxon>
        <taxon>Noctiluca</taxon>
    </lineage>
</organism>